<dbReference type="GO" id="GO:0008237">
    <property type="term" value="F:metallopeptidase activity"/>
    <property type="evidence" value="ECO:0007669"/>
    <property type="project" value="InterPro"/>
</dbReference>
<dbReference type="Pfam" id="PF09471">
    <property type="entry name" value="Peptidase_M64"/>
    <property type="match status" value="2"/>
</dbReference>
<organism evidence="2 3">
    <name type="scientific">Sphingobacterium zhuxiongii</name>
    <dbReference type="NCBI Taxonomy" id="2662364"/>
    <lineage>
        <taxon>Bacteria</taxon>
        <taxon>Pseudomonadati</taxon>
        <taxon>Bacteroidota</taxon>
        <taxon>Sphingobacteriia</taxon>
        <taxon>Sphingobacteriales</taxon>
        <taxon>Sphingobacteriaceae</taxon>
        <taxon>Sphingobacterium</taxon>
    </lineage>
</organism>
<keyword evidence="3" id="KW-1185">Reference proteome</keyword>
<dbReference type="InterPro" id="IPR044023">
    <property type="entry name" value="Ig_7"/>
</dbReference>
<reference evidence="2 3" key="1">
    <citation type="submission" date="2019-10" db="EMBL/GenBank/DDBJ databases">
        <authorList>
            <person name="Dong K."/>
        </authorList>
    </citation>
    <scope>NUCLEOTIDE SEQUENCE [LARGE SCALE GENOMIC DNA]</scope>
    <source>
        <strain evidence="3">dk4302</strain>
    </source>
</reference>
<protein>
    <recommendedName>
        <fullName evidence="1">Ig-like domain-containing protein</fullName>
    </recommendedName>
</protein>
<dbReference type="Proteomes" id="UP000326921">
    <property type="component" value="Chromosome"/>
</dbReference>
<dbReference type="RefSeq" id="WP_153510809.1">
    <property type="nucleotide sequence ID" value="NZ_CP045652.1"/>
</dbReference>
<evidence type="ECO:0000313" key="2">
    <source>
        <dbReference type="EMBL" id="QGA26195.1"/>
    </source>
</evidence>
<dbReference type="InterPro" id="IPR024079">
    <property type="entry name" value="MetalloPept_cat_dom_sf"/>
</dbReference>
<feature type="domain" description="Ig-like" evidence="1">
    <location>
        <begin position="399"/>
        <end position="477"/>
    </location>
</feature>
<dbReference type="Gene3D" id="3.40.390.10">
    <property type="entry name" value="Collagenase (Catalytic Domain)"/>
    <property type="match status" value="1"/>
</dbReference>
<name>A0A5Q0Q894_9SPHI</name>
<dbReference type="InterPro" id="IPR019026">
    <property type="entry name" value="Peptidase_M64_IgA"/>
</dbReference>
<evidence type="ECO:0000259" key="1">
    <source>
        <dbReference type="Pfam" id="PF19081"/>
    </source>
</evidence>
<accession>A0A5Q0Q894</accession>
<dbReference type="Pfam" id="PF19081">
    <property type="entry name" value="Ig_7"/>
    <property type="match status" value="1"/>
</dbReference>
<dbReference type="AlphaFoldDB" id="A0A5Q0Q894"/>
<proteinExistence type="predicted"/>
<evidence type="ECO:0000313" key="3">
    <source>
        <dbReference type="Proteomes" id="UP000326921"/>
    </source>
</evidence>
<dbReference type="EMBL" id="CP045652">
    <property type="protein sequence ID" value="QGA26195.1"/>
    <property type="molecule type" value="Genomic_DNA"/>
</dbReference>
<sequence length="572" mass="64884">MKIIYSLLGFLVFFLIQTNELHAQQFKIDTIQYQGADHNTVNLVILGDGYTKDELTHFLEDAQRFSDFFFKTEPFAQYKNLFNVFAIETISAESGAVHECTAKDCPHVEHGRTDLPPRFNEFPRRIAVPESHPKTIFGSSFDNFGIHRLVIPQNQNKVREVLNTHVPNYSQVVILVNSPYYGGSGGEFATATVNFDSNDIAVHEIGHSFTNLADEYWAGNMYAVEGPNRTQVADPEKVAWKHWIGTNGVGVYSYGGKGSRANWFRPHEFCKMQYLVAPFCNVCQEAIVHRVHEIANPIAGTRPDSVVDAENKESYKFALKLLKPIPNTLKTTWYLNEETIAHNLDSININSGRFAKGLNKLRVEVQDTTTLVRHPEYLQKKYEHHWSINIAADSLLKAPISTWGDTLETCYNGFQALSVKNPEVGVSYRWYAKPDGNSIIGETHNYVTPRLKKDQTYYVSAIYQGQESARTAIHVTVLKPIIIKEKVKLNDKDGDLVLTIEGKLDKRYNYLWFDEAGKRLLNKGGRISSSMRTDDNKGELRLDANFAGTKVFLQKVDVETTCVSELKEIKIK</sequence>
<gene>
    <name evidence="2" type="ORF">GFH32_07590</name>
</gene>
<dbReference type="KEGG" id="sphe:GFH32_07590"/>